<accession>A0A5E4EUM6</accession>
<proteinExistence type="predicted"/>
<reference evidence="3" key="1">
    <citation type="journal article" date="2020" name="Plant J.">
        <title>Transposons played a major role in the diversification between the closely related almond and peach genomes: results from the almond genome sequence.</title>
        <authorList>
            <person name="Alioto T."/>
            <person name="Alexiou K.G."/>
            <person name="Bardil A."/>
            <person name="Barteri F."/>
            <person name="Castanera R."/>
            <person name="Cruz F."/>
            <person name="Dhingra A."/>
            <person name="Duval H."/>
            <person name="Fernandez I Marti A."/>
            <person name="Frias L."/>
            <person name="Galan B."/>
            <person name="Garcia J.L."/>
            <person name="Howad W."/>
            <person name="Gomez-Garrido J."/>
            <person name="Gut M."/>
            <person name="Julca I."/>
            <person name="Morata J."/>
            <person name="Puigdomenech P."/>
            <person name="Ribeca P."/>
            <person name="Rubio Cabetas M.J."/>
            <person name="Vlasova A."/>
            <person name="Wirthensohn M."/>
            <person name="Garcia-Mas J."/>
            <person name="Gabaldon T."/>
            <person name="Casacuberta J.M."/>
            <person name="Arus P."/>
        </authorList>
    </citation>
    <scope>NUCLEOTIDE SEQUENCE [LARGE SCALE GENOMIC DNA]</scope>
    <source>
        <strain evidence="3">cv. Texas</strain>
    </source>
</reference>
<dbReference type="Proteomes" id="UP000327085">
    <property type="component" value="Chromosome 5"/>
</dbReference>
<dbReference type="EMBL" id="CABIKO010000035">
    <property type="protein sequence ID" value="VVA19182.1"/>
    <property type="molecule type" value="Genomic_DNA"/>
</dbReference>
<feature type="transmembrane region" description="Helical" evidence="1">
    <location>
        <begin position="64"/>
        <end position="83"/>
    </location>
</feature>
<dbReference type="Gramene" id="VVA19182">
    <property type="protein sequence ID" value="VVA19182"/>
    <property type="gene ID" value="Prudul26B025164"/>
</dbReference>
<name>A0A5E4EUM6_PRUDU</name>
<evidence type="ECO:0000313" key="3">
    <source>
        <dbReference type="Proteomes" id="UP000327085"/>
    </source>
</evidence>
<keyword evidence="1" id="KW-0472">Membrane</keyword>
<keyword evidence="1" id="KW-0812">Transmembrane</keyword>
<keyword evidence="1" id="KW-1133">Transmembrane helix</keyword>
<dbReference type="AlphaFoldDB" id="A0A5E4EUM6"/>
<gene>
    <name evidence="2" type="ORF">ALMOND_2B025164</name>
</gene>
<dbReference type="InParanoid" id="A0A5E4EUM6"/>
<evidence type="ECO:0000256" key="1">
    <source>
        <dbReference type="SAM" id="Phobius"/>
    </source>
</evidence>
<protein>
    <submittedName>
        <fullName evidence="2">PREDICTED: PRUPE_5G130100</fullName>
    </submittedName>
</protein>
<evidence type="ECO:0000313" key="2">
    <source>
        <dbReference type="EMBL" id="VVA19182.1"/>
    </source>
</evidence>
<organism evidence="2 3">
    <name type="scientific">Prunus dulcis</name>
    <name type="common">Almond</name>
    <name type="synonym">Amygdalus dulcis</name>
    <dbReference type="NCBI Taxonomy" id="3755"/>
    <lineage>
        <taxon>Eukaryota</taxon>
        <taxon>Viridiplantae</taxon>
        <taxon>Streptophyta</taxon>
        <taxon>Embryophyta</taxon>
        <taxon>Tracheophyta</taxon>
        <taxon>Spermatophyta</taxon>
        <taxon>Magnoliopsida</taxon>
        <taxon>eudicotyledons</taxon>
        <taxon>Gunneridae</taxon>
        <taxon>Pentapetalae</taxon>
        <taxon>rosids</taxon>
        <taxon>fabids</taxon>
        <taxon>Rosales</taxon>
        <taxon>Rosaceae</taxon>
        <taxon>Amygdaloideae</taxon>
        <taxon>Amygdaleae</taxon>
        <taxon>Prunus</taxon>
    </lineage>
</organism>
<sequence length="111" mass="12712">MSILINNIDSVETDHLVLHLVTSDQASFPPIIASNHTDLHLPMLDFCLDHPKIYMPAEQVLDDLLYFFLYVQFTSFVVSVSWWSQLWSCVLYCNLRHSGSVIIQMISLVGL</sequence>